<dbReference type="AlphaFoldDB" id="A0A7W9AVN4"/>
<accession>A0A7W9AVN4</accession>
<dbReference type="Proteomes" id="UP000555546">
    <property type="component" value="Unassembled WGS sequence"/>
</dbReference>
<evidence type="ECO:0000313" key="2">
    <source>
        <dbReference type="Proteomes" id="UP000555546"/>
    </source>
</evidence>
<comment type="caution">
    <text evidence="1">The sequence shown here is derived from an EMBL/GenBank/DDBJ whole genome shotgun (WGS) entry which is preliminary data.</text>
</comment>
<reference evidence="1 2" key="1">
    <citation type="submission" date="2020-08" db="EMBL/GenBank/DDBJ databases">
        <title>Genomic Encyclopedia of Type Strains, Phase IV (KMG-IV): sequencing the most valuable type-strain genomes for metagenomic binning, comparative biology and taxonomic classification.</title>
        <authorList>
            <person name="Goeker M."/>
        </authorList>
    </citation>
    <scope>NUCLEOTIDE SEQUENCE [LARGE SCALE GENOMIC DNA]</scope>
    <source>
        <strain evidence="1 2">DSM 26944</strain>
    </source>
</reference>
<protein>
    <submittedName>
        <fullName evidence="1">Uncharacterized protein</fullName>
    </submittedName>
</protein>
<dbReference type="RefSeq" id="WP_183649712.1">
    <property type="nucleotide sequence ID" value="NZ_JACIJG010000004.1"/>
</dbReference>
<gene>
    <name evidence="1" type="ORF">FHS76_001305</name>
</gene>
<dbReference type="EMBL" id="JACIJG010000004">
    <property type="protein sequence ID" value="MBB5701454.1"/>
    <property type="molecule type" value="Genomic_DNA"/>
</dbReference>
<proteinExistence type="predicted"/>
<organism evidence="1 2">
    <name type="scientific">Brucella daejeonensis</name>
    <dbReference type="NCBI Taxonomy" id="659015"/>
    <lineage>
        <taxon>Bacteria</taxon>
        <taxon>Pseudomonadati</taxon>
        <taxon>Pseudomonadota</taxon>
        <taxon>Alphaproteobacteria</taxon>
        <taxon>Hyphomicrobiales</taxon>
        <taxon>Brucellaceae</taxon>
        <taxon>Brucella/Ochrobactrum group</taxon>
        <taxon>Brucella</taxon>
    </lineage>
</organism>
<sequence length="80" mass="8939">MTDQAADFAKFLIEEYRGMPPASAVIQIKHRFPNITYGEFMRGFAIAEELAVADASTTTTEHEETPWLMNLIITRACSAT</sequence>
<evidence type="ECO:0000313" key="1">
    <source>
        <dbReference type="EMBL" id="MBB5701454.1"/>
    </source>
</evidence>
<keyword evidence="2" id="KW-1185">Reference proteome</keyword>
<name>A0A7W9AVN4_9HYPH</name>